<evidence type="ECO:0000313" key="3">
    <source>
        <dbReference type="EMBL" id="MFD1141952.1"/>
    </source>
</evidence>
<evidence type="ECO:0000259" key="2">
    <source>
        <dbReference type="PROSITE" id="PS50110"/>
    </source>
</evidence>
<dbReference type="Pfam" id="PF00072">
    <property type="entry name" value="Response_reg"/>
    <property type="match status" value="1"/>
</dbReference>
<dbReference type="PANTHER" id="PTHR44520">
    <property type="entry name" value="RESPONSE REGULATOR RCP1-RELATED"/>
    <property type="match status" value="1"/>
</dbReference>
<comment type="caution">
    <text evidence="3">The sequence shown here is derived from an EMBL/GenBank/DDBJ whole genome shotgun (WGS) entry which is preliminary data.</text>
</comment>
<dbReference type="EMBL" id="JBHTLP010000008">
    <property type="protein sequence ID" value="MFD1141952.1"/>
    <property type="molecule type" value="Genomic_DNA"/>
</dbReference>
<dbReference type="PANTHER" id="PTHR44520:SF2">
    <property type="entry name" value="RESPONSE REGULATOR RCP1"/>
    <property type="match status" value="1"/>
</dbReference>
<keyword evidence="4" id="KW-1185">Reference proteome</keyword>
<dbReference type="SUPFAM" id="SSF52172">
    <property type="entry name" value="CheY-like"/>
    <property type="match status" value="1"/>
</dbReference>
<feature type="domain" description="Response regulatory" evidence="2">
    <location>
        <begin position="18"/>
        <end position="144"/>
    </location>
</feature>
<feature type="modified residue" description="4-aspartylphosphate" evidence="1">
    <location>
        <position position="75"/>
    </location>
</feature>
<protein>
    <submittedName>
        <fullName evidence="3">Response regulator</fullName>
    </submittedName>
</protein>
<dbReference type="PROSITE" id="PS50110">
    <property type="entry name" value="RESPONSE_REGULATORY"/>
    <property type="match status" value="1"/>
</dbReference>
<accession>A0ABW3Q988</accession>
<evidence type="ECO:0000256" key="1">
    <source>
        <dbReference type="PROSITE-ProRule" id="PRU00169"/>
    </source>
</evidence>
<dbReference type="InterPro" id="IPR001789">
    <property type="entry name" value="Sig_transdc_resp-reg_receiver"/>
</dbReference>
<sequence>MSHSETANTAANKPKKARILIIEDNPDHWTIIQNAISESFDSPVAVRVSSAEEALEYLQDAQDMGTPLPQVILLDLYLPARHQGWQVLGTIKSQPAPVSLIPVVVLSHSTDPADIIESYDRGASSYLTKPSDLKAWQICFQTLSEYWWDAVRLPESRSFQ</sequence>
<dbReference type="Gene3D" id="3.40.50.2300">
    <property type="match status" value="1"/>
</dbReference>
<gene>
    <name evidence="3" type="ORF">ACFQ4C_12570</name>
</gene>
<organism evidence="3 4">
    <name type="scientific">Larkinella insperata</name>
    <dbReference type="NCBI Taxonomy" id="332158"/>
    <lineage>
        <taxon>Bacteria</taxon>
        <taxon>Pseudomonadati</taxon>
        <taxon>Bacteroidota</taxon>
        <taxon>Cytophagia</taxon>
        <taxon>Cytophagales</taxon>
        <taxon>Spirosomataceae</taxon>
        <taxon>Larkinella</taxon>
    </lineage>
</organism>
<reference evidence="4" key="1">
    <citation type="journal article" date="2019" name="Int. J. Syst. Evol. Microbiol.">
        <title>The Global Catalogue of Microorganisms (GCM) 10K type strain sequencing project: providing services to taxonomists for standard genome sequencing and annotation.</title>
        <authorList>
            <consortium name="The Broad Institute Genomics Platform"/>
            <consortium name="The Broad Institute Genome Sequencing Center for Infectious Disease"/>
            <person name="Wu L."/>
            <person name="Ma J."/>
        </authorList>
    </citation>
    <scope>NUCLEOTIDE SEQUENCE [LARGE SCALE GENOMIC DNA]</scope>
    <source>
        <strain evidence="4">CCUG 55608</strain>
    </source>
</reference>
<evidence type="ECO:0000313" key="4">
    <source>
        <dbReference type="Proteomes" id="UP001597116"/>
    </source>
</evidence>
<dbReference type="InterPro" id="IPR052893">
    <property type="entry name" value="TCS_response_regulator"/>
</dbReference>
<dbReference type="RefSeq" id="WP_265992458.1">
    <property type="nucleotide sequence ID" value="NZ_CP110973.1"/>
</dbReference>
<dbReference type="InterPro" id="IPR011006">
    <property type="entry name" value="CheY-like_superfamily"/>
</dbReference>
<name>A0ABW3Q988_9BACT</name>
<keyword evidence="1" id="KW-0597">Phosphoprotein</keyword>
<dbReference type="Proteomes" id="UP001597116">
    <property type="component" value="Unassembled WGS sequence"/>
</dbReference>
<dbReference type="SMART" id="SM00448">
    <property type="entry name" value="REC"/>
    <property type="match status" value="1"/>
</dbReference>
<proteinExistence type="predicted"/>